<dbReference type="AlphaFoldDB" id="A0A3E3EGF0"/>
<dbReference type="RefSeq" id="WP_117580286.1">
    <property type="nucleotide sequence ID" value="NZ_QUSL01000002.1"/>
</dbReference>
<organism evidence="1 2">
    <name type="scientific">Thomasclavelia ramosa</name>
    <dbReference type="NCBI Taxonomy" id="1547"/>
    <lineage>
        <taxon>Bacteria</taxon>
        <taxon>Bacillati</taxon>
        <taxon>Bacillota</taxon>
        <taxon>Erysipelotrichia</taxon>
        <taxon>Erysipelotrichales</taxon>
        <taxon>Coprobacillaceae</taxon>
        <taxon>Thomasclavelia</taxon>
    </lineage>
</organism>
<comment type="caution">
    <text evidence="1">The sequence shown here is derived from an EMBL/GenBank/DDBJ whole genome shotgun (WGS) entry which is preliminary data.</text>
</comment>
<evidence type="ECO:0000313" key="2">
    <source>
        <dbReference type="Proteomes" id="UP000261032"/>
    </source>
</evidence>
<name>A0A3E3EGF0_9FIRM</name>
<sequence>MKITYEEFNDLQRQQKIRDYAQEIFNTLICLGYIAENKHSKKITAMTTEIKAIEDNAVENIRKMIEGE</sequence>
<gene>
    <name evidence="1" type="ORF">DXB93_01815</name>
</gene>
<proteinExistence type="predicted"/>
<accession>A0A3E3EGF0</accession>
<evidence type="ECO:0000313" key="1">
    <source>
        <dbReference type="EMBL" id="RGD86926.1"/>
    </source>
</evidence>
<dbReference type="EMBL" id="QUSL01000002">
    <property type="protein sequence ID" value="RGD86926.1"/>
    <property type="molecule type" value="Genomic_DNA"/>
</dbReference>
<protein>
    <submittedName>
        <fullName evidence="1">Uncharacterized protein</fullName>
    </submittedName>
</protein>
<reference evidence="1 2" key="1">
    <citation type="submission" date="2018-08" db="EMBL/GenBank/DDBJ databases">
        <title>A genome reference for cultivated species of the human gut microbiota.</title>
        <authorList>
            <person name="Zou Y."/>
            <person name="Xue W."/>
            <person name="Luo G."/>
        </authorList>
    </citation>
    <scope>NUCLEOTIDE SEQUENCE [LARGE SCALE GENOMIC DNA]</scope>
    <source>
        <strain evidence="1 2">OM06-4</strain>
    </source>
</reference>
<dbReference type="Proteomes" id="UP000261032">
    <property type="component" value="Unassembled WGS sequence"/>
</dbReference>